<dbReference type="AlphaFoldDB" id="A0A1R1XV12"/>
<keyword evidence="2" id="KW-1185">Reference proteome</keyword>
<evidence type="ECO:0000313" key="2">
    <source>
        <dbReference type="Proteomes" id="UP000187283"/>
    </source>
</evidence>
<dbReference type="Proteomes" id="UP000187283">
    <property type="component" value="Unassembled WGS sequence"/>
</dbReference>
<gene>
    <name evidence="1" type="ORF">AYI70_g5330</name>
</gene>
<dbReference type="EMBL" id="LSSN01001736">
    <property type="protein sequence ID" value="OMJ18482.1"/>
    <property type="molecule type" value="Genomic_DNA"/>
</dbReference>
<feature type="non-terminal residue" evidence="1">
    <location>
        <position position="23"/>
    </location>
</feature>
<proteinExistence type="predicted"/>
<protein>
    <submittedName>
        <fullName evidence="1">Uncharacterized protein</fullName>
    </submittedName>
</protein>
<comment type="caution">
    <text evidence="1">The sequence shown here is derived from an EMBL/GenBank/DDBJ whole genome shotgun (WGS) entry which is preliminary data.</text>
</comment>
<accession>A0A1R1XV12</accession>
<reference evidence="1 2" key="1">
    <citation type="submission" date="2017-01" db="EMBL/GenBank/DDBJ databases">
        <authorList>
            <person name="Mah S.A."/>
            <person name="Swanson W.J."/>
            <person name="Moy G.W."/>
            <person name="Vacquier V.D."/>
        </authorList>
    </citation>
    <scope>NUCLEOTIDE SEQUENCE [LARGE SCALE GENOMIC DNA]</scope>
    <source>
        <strain evidence="1 2">GSMNP</strain>
    </source>
</reference>
<organism evidence="1 2">
    <name type="scientific">Smittium culicis</name>
    <dbReference type="NCBI Taxonomy" id="133412"/>
    <lineage>
        <taxon>Eukaryota</taxon>
        <taxon>Fungi</taxon>
        <taxon>Fungi incertae sedis</taxon>
        <taxon>Zoopagomycota</taxon>
        <taxon>Kickxellomycotina</taxon>
        <taxon>Harpellomycetes</taxon>
        <taxon>Harpellales</taxon>
        <taxon>Legeriomycetaceae</taxon>
        <taxon>Smittium</taxon>
    </lineage>
</organism>
<name>A0A1R1XV12_9FUNG</name>
<sequence length="23" mass="2256">MSSADTPADDARVAPIARALGIG</sequence>
<evidence type="ECO:0000313" key="1">
    <source>
        <dbReference type="EMBL" id="OMJ18482.1"/>
    </source>
</evidence>